<evidence type="ECO:0000313" key="2">
    <source>
        <dbReference type="EMBL" id="ALP53807.1"/>
    </source>
</evidence>
<evidence type="ECO:0000313" key="3">
    <source>
        <dbReference type="Proteomes" id="UP000055136"/>
    </source>
</evidence>
<proteinExistence type="predicted"/>
<protein>
    <submittedName>
        <fullName evidence="2">Uncharacterized protein</fullName>
    </submittedName>
</protein>
<feature type="region of interest" description="Disordered" evidence="1">
    <location>
        <begin position="299"/>
        <end position="343"/>
    </location>
</feature>
<sequence>MQHAERRIRKLSLSASDHSHLQQARYCLEEAFRSASLPGLPPSAQVVIRRLELGRLRSNLPANLLAERIANLVRNLAVGAVCVDERPAPDAQVVWFSGPLRPYQALLRTLLDDGVAHAWYWRSLFPGRDLRLTTATVEGLLLEALRTPVQVLAPAHVLQAVLAPRRLEGLLPHITPSLVGRLLHEAGLSPVAAADTGSPVHYQKRIHAPDLNRDWRHAIATAVDAWGEADVRSRWLAWNALILRQPVWLACRDVLPRMDLARWLTAWSGERVELGGNEPPPGPPLQKGETGGVVAAGVQHDAHPPLSSPAGVEAPGSQHAQDSFPPLQRGVKGGLTDPPAQPEIYEKEPGPGGKACCSSHAGFALMIPVLQRLALSELLERNQRLISLDFPRYLLWSMARRFRLAQQDPLWMLFQDFEPRPDIALAEMQIPVRWIPVLWRQLSDRPPATASPRELANTLQLVAAAYLRRYCKLSLRGLIQRPGRIALTPTHWDVHFDINHTDLRLRRVALDSDPGWVPWLGRVVQFHYHNEG</sequence>
<dbReference type="KEGG" id="tee:Tel_12060"/>
<reference evidence="2" key="1">
    <citation type="submission" date="2015-10" db="EMBL/GenBank/DDBJ databases">
        <title>Description of Candidatus Tenderia electrophaga gen. nov, sp. nov., an Uncultivated Electroautotroph from a Biocathode Enrichment.</title>
        <authorList>
            <person name="Eddie B.J."/>
            <person name="Malanoski A.P."/>
            <person name="Wang Z."/>
            <person name="Hall R.J."/>
            <person name="Oh S.D."/>
            <person name="Heiner C."/>
            <person name="Lin B."/>
            <person name="Strycharz-Glaven S.M."/>
        </authorList>
    </citation>
    <scope>NUCLEOTIDE SEQUENCE [LARGE SCALE GENOMIC DNA]</scope>
    <source>
        <strain evidence="2">NRL1</strain>
    </source>
</reference>
<dbReference type="AlphaFoldDB" id="A0A0S2TF73"/>
<name>A0A0S2TF73_9GAMM</name>
<organism evidence="2 3">
    <name type="scientific">Candidatus Tenderia electrophaga</name>
    <dbReference type="NCBI Taxonomy" id="1748243"/>
    <lineage>
        <taxon>Bacteria</taxon>
        <taxon>Pseudomonadati</taxon>
        <taxon>Pseudomonadota</taxon>
        <taxon>Gammaproteobacteria</taxon>
        <taxon>Candidatus Tenderiales</taxon>
        <taxon>Candidatus Tenderiaceae</taxon>
        <taxon>Candidatus Tenderia</taxon>
    </lineage>
</organism>
<accession>A0A0S2TF73</accession>
<evidence type="ECO:0000256" key="1">
    <source>
        <dbReference type="SAM" id="MobiDB-lite"/>
    </source>
</evidence>
<dbReference type="Proteomes" id="UP000055136">
    <property type="component" value="Chromosome"/>
</dbReference>
<keyword evidence="3" id="KW-1185">Reference proteome</keyword>
<gene>
    <name evidence="2" type="ORF">Tel_12060</name>
</gene>
<dbReference type="STRING" id="1748243.Tel_12060"/>
<dbReference type="EMBL" id="CP013099">
    <property type="protein sequence ID" value="ALP53807.1"/>
    <property type="molecule type" value="Genomic_DNA"/>
</dbReference>